<keyword evidence="1" id="KW-0472">Membrane</keyword>
<accession>A0A517T4N2</accession>
<sequence>MSKKPQRDDELYRLADAVCAGTLDAAGYARLDELLADDVSTLQKYLEYISIDAEVAIHRFMDETPLERTLTQVFAGIQQESRSKRFSSSAKWIAASLSSLCAVAAMIVFAVIYIRMPAAEVGNITCLSVDSQFFNDDLKLGHVLRKGEILQLTSGQISFELNSGVLVDLVGPCTLGIDNNGFVRLHDGTLAATVSPTGKGFTVETSDARIVDLGTEFLVKRPQGMPTEVTVLRGEVNATLLSATGTGLRTLALQAQQAARLDGIRGIAEEFGFDQASTESSMPRRQEVHKIGGLMRIGEEFPQSLAAGDELHEEAILVLREGSVTLDEPLEIGTAEHRRTFPAGTTLTSYLIHYDSTSLPSKPPIGSVTFRDPIVAMTYDDAGLTATDAIFGSSATEYPTSEFRGLEEGGDRINLSGDRKTLKVHFTVFGDNHLDQVRVLLATEPD</sequence>
<dbReference type="KEGG" id="chya:V22_05670"/>
<evidence type="ECO:0000256" key="1">
    <source>
        <dbReference type="SAM" id="Phobius"/>
    </source>
</evidence>
<dbReference type="Proteomes" id="UP000319976">
    <property type="component" value="Chromosome"/>
</dbReference>
<dbReference type="GO" id="GO:0016989">
    <property type="term" value="F:sigma factor antagonist activity"/>
    <property type="evidence" value="ECO:0007669"/>
    <property type="project" value="TreeGrafter"/>
</dbReference>
<dbReference type="EMBL" id="CP036316">
    <property type="protein sequence ID" value="QDT63346.1"/>
    <property type="molecule type" value="Genomic_DNA"/>
</dbReference>
<keyword evidence="4" id="KW-1185">Reference proteome</keyword>
<keyword evidence="1" id="KW-0812">Transmembrane</keyword>
<feature type="domain" description="FecR protein" evidence="2">
    <location>
        <begin position="182"/>
        <end position="237"/>
    </location>
</feature>
<feature type="transmembrane region" description="Helical" evidence="1">
    <location>
        <begin position="92"/>
        <end position="114"/>
    </location>
</feature>
<dbReference type="AlphaFoldDB" id="A0A517T4N2"/>
<dbReference type="PANTHER" id="PTHR30273:SF2">
    <property type="entry name" value="PROTEIN FECR"/>
    <property type="match status" value="1"/>
</dbReference>
<evidence type="ECO:0000313" key="4">
    <source>
        <dbReference type="Proteomes" id="UP000319976"/>
    </source>
</evidence>
<dbReference type="OrthoDB" id="253479at2"/>
<dbReference type="InterPro" id="IPR012373">
    <property type="entry name" value="Ferrdict_sens_TM"/>
</dbReference>
<proteinExistence type="predicted"/>
<organism evidence="3 4">
    <name type="scientific">Calycomorphotria hydatis</name>
    <dbReference type="NCBI Taxonomy" id="2528027"/>
    <lineage>
        <taxon>Bacteria</taxon>
        <taxon>Pseudomonadati</taxon>
        <taxon>Planctomycetota</taxon>
        <taxon>Planctomycetia</taxon>
        <taxon>Planctomycetales</taxon>
        <taxon>Planctomycetaceae</taxon>
        <taxon>Calycomorphotria</taxon>
    </lineage>
</organism>
<keyword evidence="1" id="KW-1133">Transmembrane helix</keyword>
<reference evidence="3 4" key="1">
    <citation type="submission" date="2019-02" db="EMBL/GenBank/DDBJ databases">
        <title>Deep-cultivation of Planctomycetes and their phenomic and genomic characterization uncovers novel biology.</title>
        <authorList>
            <person name="Wiegand S."/>
            <person name="Jogler M."/>
            <person name="Boedeker C."/>
            <person name="Pinto D."/>
            <person name="Vollmers J."/>
            <person name="Rivas-Marin E."/>
            <person name="Kohn T."/>
            <person name="Peeters S.H."/>
            <person name="Heuer A."/>
            <person name="Rast P."/>
            <person name="Oberbeckmann S."/>
            <person name="Bunk B."/>
            <person name="Jeske O."/>
            <person name="Meyerdierks A."/>
            <person name="Storesund J.E."/>
            <person name="Kallscheuer N."/>
            <person name="Luecker S."/>
            <person name="Lage O.M."/>
            <person name="Pohl T."/>
            <person name="Merkel B.J."/>
            <person name="Hornburger P."/>
            <person name="Mueller R.-W."/>
            <person name="Bruemmer F."/>
            <person name="Labrenz M."/>
            <person name="Spormann A.M."/>
            <person name="Op den Camp H."/>
            <person name="Overmann J."/>
            <person name="Amann R."/>
            <person name="Jetten M.S.M."/>
            <person name="Mascher T."/>
            <person name="Medema M.H."/>
            <person name="Devos D.P."/>
            <person name="Kaster A.-K."/>
            <person name="Ovreas L."/>
            <person name="Rohde M."/>
            <person name="Galperin M.Y."/>
            <person name="Jogler C."/>
        </authorList>
    </citation>
    <scope>NUCLEOTIDE SEQUENCE [LARGE SCALE GENOMIC DNA]</scope>
    <source>
        <strain evidence="3 4">V22</strain>
    </source>
</reference>
<dbReference type="PANTHER" id="PTHR30273">
    <property type="entry name" value="PERIPLASMIC SIGNAL SENSOR AND SIGMA FACTOR ACTIVATOR FECR-RELATED"/>
    <property type="match status" value="1"/>
</dbReference>
<protein>
    <submittedName>
        <fullName evidence="3">FecR protein</fullName>
    </submittedName>
</protein>
<evidence type="ECO:0000259" key="2">
    <source>
        <dbReference type="Pfam" id="PF04773"/>
    </source>
</evidence>
<evidence type="ECO:0000313" key="3">
    <source>
        <dbReference type="EMBL" id="QDT63346.1"/>
    </source>
</evidence>
<name>A0A517T4N2_9PLAN</name>
<dbReference type="RefSeq" id="WP_145259605.1">
    <property type="nucleotide sequence ID" value="NZ_CP036316.1"/>
</dbReference>
<dbReference type="Gene3D" id="2.60.120.1440">
    <property type="match status" value="1"/>
</dbReference>
<gene>
    <name evidence="3" type="ORF">V22_05670</name>
</gene>
<dbReference type="Pfam" id="PF04773">
    <property type="entry name" value="FecR"/>
    <property type="match status" value="1"/>
</dbReference>
<dbReference type="InterPro" id="IPR006860">
    <property type="entry name" value="FecR"/>
</dbReference>